<evidence type="ECO:0000313" key="3">
    <source>
        <dbReference type="Proteomes" id="UP001519345"/>
    </source>
</evidence>
<evidence type="ECO:0000313" key="2">
    <source>
        <dbReference type="EMBL" id="MBP1969284.1"/>
    </source>
</evidence>
<dbReference type="Pfam" id="PF04854">
    <property type="entry name" value="DUF624"/>
    <property type="match status" value="1"/>
</dbReference>
<keyword evidence="1" id="KW-1133">Transmembrane helix</keyword>
<feature type="transmembrane region" description="Helical" evidence="1">
    <location>
        <begin position="178"/>
        <end position="198"/>
    </location>
</feature>
<dbReference type="RefSeq" id="WP_209462483.1">
    <property type="nucleotide sequence ID" value="NZ_CP110224.1"/>
</dbReference>
<feature type="transmembrane region" description="Helical" evidence="1">
    <location>
        <begin position="20"/>
        <end position="45"/>
    </location>
</feature>
<organism evidence="2 3">
    <name type="scientific">Virgibacillus natechei</name>
    <dbReference type="NCBI Taxonomy" id="1216297"/>
    <lineage>
        <taxon>Bacteria</taxon>
        <taxon>Bacillati</taxon>
        <taxon>Bacillota</taxon>
        <taxon>Bacilli</taxon>
        <taxon>Bacillales</taxon>
        <taxon>Bacillaceae</taxon>
        <taxon>Virgibacillus</taxon>
    </lineage>
</organism>
<reference evidence="2 3" key="1">
    <citation type="submission" date="2021-03" db="EMBL/GenBank/DDBJ databases">
        <title>Genomic Encyclopedia of Type Strains, Phase IV (KMG-IV): sequencing the most valuable type-strain genomes for metagenomic binning, comparative biology and taxonomic classification.</title>
        <authorList>
            <person name="Goeker M."/>
        </authorList>
    </citation>
    <scope>NUCLEOTIDE SEQUENCE [LARGE SCALE GENOMIC DNA]</scope>
    <source>
        <strain evidence="2 3">DSM 25609</strain>
    </source>
</reference>
<feature type="transmembrane region" description="Helical" evidence="1">
    <location>
        <begin position="106"/>
        <end position="135"/>
    </location>
</feature>
<keyword evidence="1" id="KW-0812">Transmembrane</keyword>
<protein>
    <submittedName>
        <fullName evidence="2">Membrane protein YesL</fullName>
    </submittedName>
</protein>
<keyword evidence="3" id="KW-1185">Reference proteome</keyword>
<gene>
    <name evidence="2" type="ORF">J2Z83_001388</name>
</gene>
<sequence length="211" mass="24304">MNANGVVTSLDKIMHWVTKLAFLNFLWIVFSIFGLFVAGVFPATVATLNISRKWIGGQQDIKIWKSFKSIYRQEFISANLLGWLFALIGLVLYFNYRLLAASQGEVIFIVPFAFYIVIFMYILTVIWTFPLLAYYQASIMRHLKNALVIGLTKIHISIAKVIVIFSVLYLSLELPVLIPFYTFSICSLVWIWLSMHVFSKLDNRSISEKNL</sequence>
<accession>A0ABS4IED0</accession>
<dbReference type="EMBL" id="JAGGKX010000005">
    <property type="protein sequence ID" value="MBP1969284.1"/>
    <property type="molecule type" value="Genomic_DNA"/>
</dbReference>
<feature type="transmembrane region" description="Helical" evidence="1">
    <location>
        <begin position="75"/>
        <end position="94"/>
    </location>
</feature>
<proteinExistence type="predicted"/>
<keyword evidence="1" id="KW-0472">Membrane</keyword>
<comment type="caution">
    <text evidence="2">The sequence shown here is derived from an EMBL/GenBank/DDBJ whole genome shotgun (WGS) entry which is preliminary data.</text>
</comment>
<dbReference type="Proteomes" id="UP001519345">
    <property type="component" value="Unassembled WGS sequence"/>
</dbReference>
<feature type="transmembrane region" description="Helical" evidence="1">
    <location>
        <begin position="147"/>
        <end position="172"/>
    </location>
</feature>
<dbReference type="InterPro" id="IPR006938">
    <property type="entry name" value="DUF624"/>
</dbReference>
<evidence type="ECO:0000256" key="1">
    <source>
        <dbReference type="SAM" id="Phobius"/>
    </source>
</evidence>
<name>A0ABS4IED0_9BACI</name>